<dbReference type="Pfam" id="PF08281">
    <property type="entry name" value="Sigma70_r4_2"/>
    <property type="match status" value="1"/>
</dbReference>
<dbReference type="SUPFAM" id="SSF88946">
    <property type="entry name" value="Sigma2 domain of RNA polymerase sigma factors"/>
    <property type="match status" value="1"/>
</dbReference>
<reference evidence="7 8" key="1">
    <citation type="submission" date="2019-03" db="EMBL/GenBank/DDBJ databases">
        <title>Genomic Encyclopedia of Type Strains, Phase IV (KMG-IV): sequencing the most valuable type-strain genomes for metagenomic binning, comparative biology and taxonomic classification.</title>
        <authorList>
            <person name="Goeker M."/>
        </authorList>
    </citation>
    <scope>NUCLEOTIDE SEQUENCE [LARGE SCALE GENOMIC DNA]</scope>
    <source>
        <strain evidence="7 8">DSM 100059</strain>
    </source>
</reference>
<gene>
    <name evidence="7" type="ORF">EDB95_4830</name>
</gene>
<dbReference type="PANTHER" id="PTHR43133:SF46">
    <property type="entry name" value="RNA POLYMERASE SIGMA-70 FACTOR ECF SUBFAMILY"/>
    <property type="match status" value="1"/>
</dbReference>
<dbReference type="Gene3D" id="1.10.1740.10">
    <property type="match status" value="1"/>
</dbReference>
<keyword evidence="2" id="KW-0805">Transcription regulation</keyword>
<organism evidence="7 8">
    <name type="scientific">Dinghuibacter silviterrae</name>
    <dbReference type="NCBI Taxonomy" id="1539049"/>
    <lineage>
        <taxon>Bacteria</taxon>
        <taxon>Pseudomonadati</taxon>
        <taxon>Bacteroidota</taxon>
        <taxon>Chitinophagia</taxon>
        <taxon>Chitinophagales</taxon>
        <taxon>Chitinophagaceae</taxon>
        <taxon>Dinghuibacter</taxon>
    </lineage>
</organism>
<evidence type="ECO:0000256" key="2">
    <source>
        <dbReference type="ARBA" id="ARBA00023015"/>
    </source>
</evidence>
<dbReference type="InterPro" id="IPR036388">
    <property type="entry name" value="WH-like_DNA-bd_sf"/>
</dbReference>
<evidence type="ECO:0000259" key="5">
    <source>
        <dbReference type="Pfam" id="PF04542"/>
    </source>
</evidence>
<dbReference type="InterPro" id="IPR039425">
    <property type="entry name" value="RNA_pol_sigma-70-like"/>
</dbReference>
<dbReference type="AlphaFoldDB" id="A0A4R8DH23"/>
<dbReference type="Gene3D" id="1.10.10.10">
    <property type="entry name" value="Winged helix-like DNA-binding domain superfamily/Winged helix DNA-binding domain"/>
    <property type="match status" value="1"/>
</dbReference>
<evidence type="ECO:0000256" key="3">
    <source>
        <dbReference type="ARBA" id="ARBA00023082"/>
    </source>
</evidence>
<evidence type="ECO:0000259" key="6">
    <source>
        <dbReference type="Pfam" id="PF08281"/>
    </source>
</evidence>
<dbReference type="EMBL" id="SODV01000002">
    <property type="protein sequence ID" value="TDW96993.1"/>
    <property type="molecule type" value="Genomic_DNA"/>
</dbReference>
<name>A0A4R8DH23_9BACT</name>
<dbReference type="InterPro" id="IPR013249">
    <property type="entry name" value="RNA_pol_sigma70_r4_t2"/>
</dbReference>
<keyword evidence="4" id="KW-0804">Transcription</keyword>
<dbReference type="InterPro" id="IPR013325">
    <property type="entry name" value="RNA_pol_sigma_r2"/>
</dbReference>
<proteinExistence type="inferred from homology"/>
<protein>
    <submittedName>
        <fullName evidence="7">RNA polymerase sigma-70 factor (ECF subfamily)</fullName>
    </submittedName>
</protein>
<dbReference type="GO" id="GO:0016987">
    <property type="term" value="F:sigma factor activity"/>
    <property type="evidence" value="ECO:0007669"/>
    <property type="project" value="UniProtKB-KW"/>
</dbReference>
<dbReference type="InterPro" id="IPR014284">
    <property type="entry name" value="RNA_pol_sigma-70_dom"/>
</dbReference>
<dbReference type="Pfam" id="PF04542">
    <property type="entry name" value="Sigma70_r2"/>
    <property type="match status" value="1"/>
</dbReference>
<evidence type="ECO:0000256" key="4">
    <source>
        <dbReference type="ARBA" id="ARBA00023163"/>
    </source>
</evidence>
<evidence type="ECO:0000313" key="7">
    <source>
        <dbReference type="EMBL" id="TDW96993.1"/>
    </source>
</evidence>
<dbReference type="PANTHER" id="PTHR43133">
    <property type="entry name" value="RNA POLYMERASE ECF-TYPE SIGMA FACTO"/>
    <property type="match status" value="1"/>
</dbReference>
<feature type="domain" description="RNA polymerase sigma-70 region 2" evidence="5">
    <location>
        <begin position="26"/>
        <end position="91"/>
    </location>
</feature>
<evidence type="ECO:0000256" key="1">
    <source>
        <dbReference type="ARBA" id="ARBA00010641"/>
    </source>
</evidence>
<keyword evidence="8" id="KW-1185">Reference proteome</keyword>
<keyword evidence="3" id="KW-0731">Sigma factor</keyword>
<dbReference type="InterPro" id="IPR007627">
    <property type="entry name" value="RNA_pol_sigma70_r2"/>
</dbReference>
<dbReference type="GO" id="GO:0003677">
    <property type="term" value="F:DNA binding"/>
    <property type="evidence" value="ECO:0007669"/>
    <property type="project" value="InterPro"/>
</dbReference>
<comment type="similarity">
    <text evidence="1">Belongs to the sigma-70 factor family. ECF subfamily.</text>
</comment>
<dbReference type="Proteomes" id="UP000294498">
    <property type="component" value="Unassembled WGS sequence"/>
</dbReference>
<sequence length="179" mass="21321">MLENTVQDIALWDSFKKGEPEAFRQLFRRYYPSLYLYGHKITPDKELLEDCIQDLFTELWLSPSKTPVQSVRAYLLKALQYKLLKSIQKRSKIQLGEDTPDTFQISHENFIILREHQEENGEKVKTAMEQLSPRQQEIVYLRFFQELSYEEISEVMHINYQVARNLLYQSIKALRKTLA</sequence>
<comment type="caution">
    <text evidence="7">The sequence shown here is derived from an EMBL/GenBank/DDBJ whole genome shotgun (WGS) entry which is preliminary data.</text>
</comment>
<dbReference type="GO" id="GO:0006352">
    <property type="term" value="P:DNA-templated transcription initiation"/>
    <property type="evidence" value="ECO:0007669"/>
    <property type="project" value="InterPro"/>
</dbReference>
<dbReference type="InterPro" id="IPR013324">
    <property type="entry name" value="RNA_pol_sigma_r3/r4-like"/>
</dbReference>
<feature type="domain" description="RNA polymerase sigma factor 70 region 4 type 2" evidence="6">
    <location>
        <begin position="123"/>
        <end position="174"/>
    </location>
</feature>
<dbReference type="NCBIfam" id="TIGR02937">
    <property type="entry name" value="sigma70-ECF"/>
    <property type="match status" value="1"/>
</dbReference>
<dbReference type="SUPFAM" id="SSF88659">
    <property type="entry name" value="Sigma3 and sigma4 domains of RNA polymerase sigma factors"/>
    <property type="match status" value="1"/>
</dbReference>
<evidence type="ECO:0000313" key="8">
    <source>
        <dbReference type="Proteomes" id="UP000294498"/>
    </source>
</evidence>
<accession>A0A4R8DH23</accession>
<dbReference type="OrthoDB" id="9150024at2"/>
<dbReference type="CDD" id="cd06171">
    <property type="entry name" value="Sigma70_r4"/>
    <property type="match status" value="1"/>
</dbReference>